<proteinExistence type="predicted"/>
<feature type="domain" description="Response regulatory" evidence="2">
    <location>
        <begin position="8"/>
        <end position="130"/>
    </location>
</feature>
<evidence type="ECO:0000259" key="2">
    <source>
        <dbReference type="PROSITE" id="PS50110"/>
    </source>
</evidence>
<dbReference type="SMART" id="SM00448">
    <property type="entry name" value="REC"/>
    <property type="match status" value="1"/>
</dbReference>
<dbReference type="Gene3D" id="3.40.50.2300">
    <property type="match status" value="1"/>
</dbReference>
<evidence type="ECO:0000313" key="5">
    <source>
        <dbReference type="Proteomes" id="UP000199729"/>
    </source>
</evidence>
<organism evidence="4 5">
    <name type="scientific">Vitreoscilla filiformis</name>
    <dbReference type="NCBI Taxonomy" id="63"/>
    <lineage>
        <taxon>Bacteria</taxon>
        <taxon>Pseudomonadati</taxon>
        <taxon>Pseudomonadota</taxon>
        <taxon>Betaproteobacteria</taxon>
        <taxon>Neisseriales</taxon>
        <taxon>Neisseriaceae</taxon>
        <taxon>Vitreoscilla</taxon>
    </lineage>
</organism>
<gene>
    <name evidence="4" type="ORF">VITFI_CDS2997</name>
</gene>
<accession>A0A221KI92</accession>
<dbReference type="SUPFAM" id="SSF52172">
    <property type="entry name" value="CheY-like"/>
    <property type="match status" value="1"/>
</dbReference>
<evidence type="ECO:0000259" key="3">
    <source>
        <dbReference type="PROSITE" id="PS50930"/>
    </source>
</evidence>
<dbReference type="InterPro" id="IPR011006">
    <property type="entry name" value="CheY-like_superfamily"/>
</dbReference>
<dbReference type="KEGG" id="vff:VITFI_CDS2997"/>
<dbReference type="RefSeq" id="WP_089417652.1">
    <property type="nucleotide sequence ID" value="NZ_CP022423.1"/>
</dbReference>
<dbReference type="InterPro" id="IPR001789">
    <property type="entry name" value="Sig_transdc_resp-reg_receiver"/>
</dbReference>
<name>A0A221KI92_VITFI</name>
<feature type="domain" description="HTH LytTR-type" evidence="3">
    <location>
        <begin position="152"/>
        <end position="260"/>
    </location>
</feature>
<evidence type="ECO:0000313" key="4">
    <source>
        <dbReference type="EMBL" id="ASM78774.1"/>
    </source>
</evidence>
<feature type="modified residue" description="4-aspartylphosphate" evidence="1">
    <location>
        <position position="61"/>
    </location>
</feature>
<dbReference type="AlphaFoldDB" id="A0A221KI92"/>
<dbReference type="OrthoDB" id="236568at2"/>
<protein>
    <submittedName>
        <fullName evidence="4">Two-component system response regulator</fullName>
    </submittedName>
</protein>
<evidence type="ECO:0000256" key="1">
    <source>
        <dbReference type="PROSITE-ProRule" id="PRU00169"/>
    </source>
</evidence>
<keyword evidence="1" id="KW-0597">Phosphoprotein</keyword>
<dbReference type="PROSITE" id="PS50930">
    <property type="entry name" value="HTH_LYTTR"/>
    <property type="match status" value="1"/>
</dbReference>
<reference evidence="4 5" key="1">
    <citation type="submission" date="2017-07" db="EMBL/GenBank/DDBJ databases">
        <title>Complete Genome Sequence of the cosmetic ferment Vitreoscilla filiformis (ATCC15551).</title>
        <authorList>
            <person name="Contreras S."/>
            <person name="Sagory-Zalkind P."/>
            <person name="Blanquart H."/>
            <person name="Iltis A."/>
            <person name="Morand S.C."/>
        </authorList>
    </citation>
    <scope>NUCLEOTIDE SEQUENCE [LARGE SCALE GENOMIC DNA]</scope>
    <source>
        <strain evidence="4 5">ATCC 15551</strain>
    </source>
</reference>
<dbReference type="GO" id="GO:0003677">
    <property type="term" value="F:DNA binding"/>
    <property type="evidence" value="ECO:0007669"/>
    <property type="project" value="InterPro"/>
</dbReference>
<dbReference type="Pfam" id="PF04397">
    <property type="entry name" value="LytTR"/>
    <property type="match status" value="1"/>
</dbReference>
<sequence length="265" mass="28721">MLNAAPLQLLIADPEPQTRWRLRQQIRTCVQPLCCVVAEAGCASEAWHALARGGVEGVLLDAHLPGSPAHPHRGGLTWAQELREHTAAPGLVMLAHEPAQALAAFEVEAVDCLLKPILPCRLHRALARLAQWREAGEGGRSVPVPSPAEPVLLVPGQQRTLRIPVSELVSIRAEHKYLTLRTVQRSHVLEDSLGRLAAQLGEAVVRVHRNALVARLAVRALALQPQPDGGRAWSVQLAPGGEWVRVSRRQLGAVRHALGLDFSGH</sequence>
<dbReference type="Pfam" id="PF00072">
    <property type="entry name" value="Response_reg"/>
    <property type="match status" value="1"/>
</dbReference>
<keyword evidence="5" id="KW-1185">Reference proteome</keyword>
<dbReference type="PROSITE" id="PS50110">
    <property type="entry name" value="RESPONSE_REGULATORY"/>
    <property type="match status" value="1"/>
</dbReference>
<dbReference type="InterPro" id="IPR007492">
    <property type="entry name" value="LytTR_DNA-bd_dom"/>
</dbReference>
<dbReference type="GO" id="GO:0000160">
    <property type="term" value="P:phosphorelay signal transduction system"/>
    <property type="evidence" value="ECO:0007669"/>
    <property type="project" value="InterPro"/>
</dbReference>
<dbReference type="Proteomes" id="UP000199729">
    <property type="component" value="Chromosome"/>
</dbReference>
<dbReference type="EMBL" id="CP022423">
    <property type="protein sequence ID" value="ASM78774.1"/>
    <property type="molecule type" value="Genomic_DNA"/>
</dbReference>
<dbReference type="Gene3D" id="2.40.50.1020">
    <property type="entry name" value="LytTr DNA-binding domain"/>
    <property type="match status" value="1"/>
</dbReference>
<dbReference type="SMART" id="SM00850">
    <property type="entry name" value="LytTR"/>
    <property type="match status" value="1"/>
</dbReference>